<protein>
    <submittedName>
        <fullName evidence="2">Uncharacterized protein</fullName>
    </submittedName>
</protein>
<keyword evidence="3" id="KW-1185">Reference proteome</keyword>
<dbReference type="OrthoDB" id="276323at2759"/>
<name>A0A0C3C8Z6_HEBCY</name>
<dbReference type="EMBL" id="KN831783">
    <property type="protein sequence ID" value="KIM40061.1"/>
    <property type="molecule type" value="Genomic_DNA"/>
</dbReference>
<evidence type="ECO:0000313" key="3">
    <source>
        <dbReference type="Proteomes" id="UP000053424"/>
    </source>
</evidence>
<dbReference type="HOGENOM" id="CLU_011749_0_0_1"/>
<proteinExistence type="predicted"/>
<feature type="region of interest" description="Disordered" evidence="1">
    <location>
        <begin position="391"/>
        <end position="422"/>
    </location>
</feature>
<accession>A0A0C3C8Z6</accession>
<dbReference type="Proteomes" id="UP000053424">
    <property type="component" value="Unassembled WGS sequence"/>
</dbReference>
<dbReference type="AlphaFoldDB" id="A0A0C3C8Z6"/>
<feature type="compositionally biased region" description="Pro residues" evidence="1">
    <location>
        <begin position="412"/>
        <end position="422"/>
    </location>
</feature>
<gene>
    <name evidence="2" type="ORF">M413DRAFT_19300</name>
</gene>
<sequence length="459" mass="51111">MDQTYFLHLLVNDPARVIPPGKSLLSMVAHANIRHTPPLLDRVKQVAHRAFWDEAEQVLSDPLPSVQLPRLARLYRDLLDALSPLFPPNHPVLNSLSSPLPPTSSPLRSTFAFLREILMALRQRCAPLRDPAIDQILLSQPPTDNPSLAHFVVDTIKSIIALAEDMKSDLSTFVLGSMSESQLHNFLANDLKIRERDLVLRAWDGSPTLIQDAWNAWIPPHGQPWILSLLRALGSDLPVVCQPPPTPPQPNQLPPQLLFSTPQLLYIQNYLQAIVIGAALRSLTRLPHPNTPGVNHDFMTRVWSLLKAEIDADSNNCPDNDHTKLINLADEVVRARQIVLAPSPLDPDEDIRLRAAVERTIRSNDPVFLLLKKRLFAALETHHLAGDITPTTSSIPLRMQTGRVPNGLRDSSPPPPQTPLRPLPPIPAFEEPVLQQAIAEVSQKIINCVTWTNTVWDGL</sequence>
<reference evidence="2 3" key="1">
    <citation type="submission" date="2014-04" db="EMBL/GenBank/DDBJ databases">
        <authorList>
            <consortium name="DOE Joint Genome Institute"/>
            <person name="Kuo A."/>
            <person name="Gay G."/>
            <person name="Dore J."/>
            <person name="Kohler A."/>
            <person name="Nagy L.G."/>
            <person name="Floudas D."/>
            <person name="Copeland A."/>
            <person name="Barry K.W."/>
            <person name="Cichocki N."/>
            <person name="Veneault-Fourrey C."/>
            <person name="LaButti K."/>
            <person name="Lindquist E.A."/>
            <person name="Lipzen A."/>
            <person name="Lundell T."/>
            <person name="Morin E."/>
            <person name="Murat C."/>
            <person name="Sun H."/>
            <person name="Tunlid A."/>
            <person name="Henrissat B."/>
            <person name="Grigoriev I.V."/>
            <person name="Hibbett D.S."/>
            <person name="Martin F."/>
            <person name="Nordberg H.P."/>
            <person name="Cantor M.N."/>
            <person name="Hua S.X."/>
        </authorList>
    </citation>
    <scope>NUCLEOTIDE SEQUENCE [LARGE SCALE GENOMIC DNA]</scope>
    <source>
        <strain evidence="3">h7</strain>
    </source>
</reference>
<organism evidence="2 3">
    <name type="scientific">Hebeloma cylindrosporum</name>
    <dbReference type="NCBI Taxonomy" id="76867"/>
    <lineage>
        <taxon>Eukaryota</taxon>
        <taxon>Fungi</taxon>
        <taxon>Dikarya</taxon>
        <taxon>Basidiomycota</taxon>
        <taxon>Agaricomycotina</taxon>
        <taxon>Agaricomycetes</taxon>
        <taxon>Agaricomycetidae</taxon>
        <taxon>Agaricales</taxon>
        <taxon>Agaricineae</taxon>
        <taxon>Hymenogastraceae</taxon>
        <taxon>Hebeloma</taxon>
    </lineage>
</organism>
<evidence type="ECO:0000256" key="1">
    <source>
        <dbReference type="SAM" id="MobiDB-lite"/>
    </source>
</evidence>
<evidence type="ECO:0000313" key="2">
    <source>
        <dbReference type="EMBL" id="KIM40061.1"/>
    </source>
</evidence>
<reference evidence="3" key="2">
    <citation type="submission" date="2015-01" db="EMBL/GenBank/DDBJ databases">
        <title>Evolutionary Origins and Diversification of the Mycorrhizal Mutualists.</title>
        <authorList>
            <consortium name="DOE Joint Genome Institute"/>
            <consortium name="Mycorrhizal Genomics Consortium"/>
            <person name="Kohler A."/>
            <person name="Kuo A."/>
            <person name="Nagy L.G."/>
            <person name="Floudas D."/>
            <person name="Copeland A."/>
            <person name="Barry K.W."/>
            <person name="Cichocki N."/>
            <person name="Veneault-Fourrey C."/>
            <person name="LaButti K."/>
            <person name="Lindquist E.A."/>
            <person name="Lipzen A."/>
            <person name="Lundell T."/>
            <person name="Morin E."/>
            <person name="Murat C."/>
            <person name="Riley R."/>
            <person name="Ohm R."/>
            <person name="Sun H."/>
            <person name="Tunlid A."/>
            <person name="Henrissat B."/>
            <person name="Grigoriev I.V."/>
            <person name="Hibbett D.S."/>
            <person name="Martin F."/>
        </authorList>
    </citation>
    <scope>NUCLEOTIDE SEQUENCE [LARGE SCALE GENOMIC DNA]</scope>
    <source>
        <strain evidence="3">h7</strain>
    </source>
</reference>